<dbReference type="Gene3D" id="1.20.1280.50">
    <property type="match status" value="1"/>
</dbReference>
<dbReference type="OrthoDB" id="3139399at2759"/>
<evidence type="ECO:0000313" key="3">
    <source>
        <dbReference type="EMBL" id="KIY65810.1"/>
    </source>
</evidence>
<organism evidence="3 4">
    <name type="scientific">Cylindrobasidium torrendii FP15055 ss-10</name>
    <dbReference type="NCBI Taxonomy" id="1314674"/>
    <lineage>
        <taxon>Eukaryota</taxon>
        <taxon>Fungi</taxon>
        <taxon>Dikarya</taxon>
        <taxon>Basidiomycota</taxon>
        <taxon>Agaricomycotina</taxon>
        <taxon>Agaricomycetes</taxon>
        <taxon>Agaricomycetidae</taxon>
        <taxon>Agaricales</taxon>
        <taxon>Marasmiineae</taxon>
        <taxon>Physalacriaceae</taxon>
        <taxon>Cylindrobasidium</taxon>
    </lineage>
</organism>
<gene>
    <name evidence="3" type="ORF">CYLTODRAFT_492005</name>
</gene>
<accession>A0A0D7B6I2</accession>
<evidence type="ECO:0000256" key="1">
    <source>
        <dbReference type="SAM" id="Phobius"/>
    </source>
</evidence>
<protein>
    <recommendedName>
        <fullName evidence="2">F-box domain-containing protein</fullName>
    </recommendedName>
</protein>
<keyword evidence="1" id="KW-0472">Membrane</keyword>
<reference evidence="3 4" key="1">
    <citation type="journal article" date="2015" name="Fungal Genet. Biol.">
        <title>Evolution of novel wood decay mechanisms in Agaricales revealed by the genome sequences of Fistulina hepatica and Cylindrobasidium torrendii.</title>
        <authorList>
            <person name="Floudas D."/>
            <person name="Held B.W."/>
            <person name="Riley R."/>
            <person name="Nagy L.G."/>
            <person name="Koehler G."/>
            <person name="Ransdell A.S."/>
            <person name="Younus H."/>
            <person name="Chow J."/>
            <person name="Chiniquy J."/>
            <person name="Lipzen A."/>
            <person name="Tritt A."/>
            <person name="Sun H."/>
            <person name="Haridas S."/>
            <person name="LaButti K."/>
            <person name="Ohm R.A."/>
            <person name="Kues U."/>
            <person name="Blanchette R.A."/>
            <person name="Grigoriev I.V."/>
            <person name="Minto R.E."/>
            <person name="Hibbett D.S."/>
        </authorList>
    </citation>
    <scope>NUCLEOTIDE SEQUENCE [LARGE SCALE GENOMIC DNA]</scope>
    <source>
        <strain evidence="3 4">FP15055 ss-10</strain>
    </source>
</reference>
<evidence type="ECO:0000313" key="4">
    <source>
        <dbReference type="Proteomes" id="UP000054007"/>
    </source>
</evidence>
<dbReference type="SUPFAM" id="SSF52047">
    <property type="entry name" value="RNI-like"/>
    <property type="match status" value="1"/>
</dbReference>
<dbReference type="Proteomes" id="UP000054007">
    <property type="component" value="Unassembled WGS sequence"/>
</dbReference>
<dbReference type="AlphaFoldDB" id="A0A0D7B6I2"/>
<dbReference type="Pfam" id="PF12937">
    <property type="entry name" value="F-box-like"/>
    <property type="match status" value="1"/>
</dbReference>
<proteinExistence type="predicted"/>
<keyword evidence="4" id="KW-1185">Reference proteome</keyword>
<dbReference type="EMBL" id="KN880576">
    <property type="protein sequence ID" value="KIY65810.1"/>
    <property type="molecule type" value="Genomic_DNA"/>
</dbReference>
<feature type="domain" description="F-box" evidence="2">
    <location>
        <begin position="22"/>
        <end position="78"/>
    </location>
</feature>
<name>A0A0D7B6I2_9AGAR</name>
<dbReference type="SUPFAM" id="SSF81383">
    <property type="entry name" value="F-box domain"/>
    <property type="match status" value="1"/>
</dbReference>
<keyword evidence="1" id="KW-0812">Transmembrane</keyword>
<keyword evidence="1" id="KW-1133">Transmembrane helix</keyword>
<sequence>MALQDSSLSLQTASSVNAIYGINRLPSELLIEIFKFQPWDDGYGYHLSDSTKGPWILAAVCRQWRQLVIGEPRLWGTLSMLFGVSHNPPVDIFLSYAQHTPLSFHVTLWEESTMPAGAMHSICQHAEAVGIENLTIWTLHPVTGYDHPKFRFLHHTQKLKTLNLFMAVRDNQNLSEFLVPFQHCPMLRQVFMNMGFCSGASPTMGPTSFPWMQLTTLSLIVSIMSMPLVVSILRLSRNLECFSLHGSEDEDYGANEYEENLENAGEQEPIALIHLRDLDIQMPTRLLSLLHCPALQSLHTEWVHIDDHTAFVEKYAAGPR</sequence>
<feature type="transmembrane region" description="Helical" evidence="1">
    <location>
        <begin position="211"/>
        <end position="233"/>
    </location>
</feature>
<evidence type="ECO:0000259" key="2">
    <source>
        <dbReference type="Pfam" id="PF12937"/>
    </source>
</evidence>
<dbReference type="InterPro" id="IPR036047">
    <property type="entry name" value="F-box-like_dom_sf"/>
</dbReference>
<dbReference type="InterPro" id="IPR001810">
    <property type="entry name" value="F-box_dom"/>
</dbReference>